<evidence type="ECO:0000313" key="2">
    <source>
        <dbReference type="EMBL" id="QHT31096.1"/>
    </source>
</evidence>
<accession>A0A6C0EPH7</accession>
<protein>
    <recommendedName>
        <fullName evidence="3">SMODS and SLOG-associating 2TM effector domain-containing protein</fullName>
    </recommendedName>
</protein>
<reference evidence="2" key="1">
    <citation type="journal article" date="2020" name="Nature">
        <title>Giant virus diversity and host interactions through global metagenomics.</title>
        <authorList>
            <person name="Schulz F."/>
            <person name="Roux S."/>
            <person name="Paez-Espino D."/>
            <person name="Jungbluth S."/>
            <person name="Walsh D.A."/>
            <person name="Denef V.J."/>
            <person name="McMahon K.D."/>
            <person name="Konstantinidis K.T."/>
            <person name="Eloe-Fadrosh E.A."/>
            <person name="Kyrpides N.C."/>
            <person name="Woyke T."/>
        </authorList>
    </citation>
    <scope>NUCLEOTIDE SEQUENCE</scope>
    <source>
        <strain evidence="2">GVMAG-M-3300009155-2</strain>
    </source>
</reference>
<keyword evidence="1" id="KW-1133">Transmembrane helix</keyword>
<keyword evidence="1" id="KW-0812">Transmembrane</keyword>
<evidence type="ECO:0000256" key="1">
    <source>
        <dbReference type="SAM" id="Phobius"/>
    </source>
</evidence>
<organism evidence="2">
    <name type="scientific">viral metagenome</name>
    <dbReference type="NCBI Taxonomy" id="1070528"/>
    <lineage>
        <taxon>unclassified sequences</taxon>
        <taxon>metagenomes</taxon>
        <taxon>organismal metagenomes</taxon>
    </lineage>
</organism>
<keyword evidence="1" id="KW-0472">Membrane</keyword>
<feature type="transmembrane region" description="Helical" evidence="1">
    <location>
        <begin position="55"/>
        <end position="76"/>
    </location>
</feature>
<feature type="transmembrane region" description="Helical" evidence="1">
    <location>
        <begin position="82"/>
        <end position="102"/>
    </location>
</feature>
<evidence type="ECO:0008006" key="3">
    <source>
        <dbReference type="Google" id="ProtNLM"/>
    </source>
</evidence>
<dbReference type="EMBL" id="MN738915">
    <property type="protein sequence ID" value="QHT31096.1"/>
    <property type="molecule type" value="Genomic_DNA"/>
</dbReference>
<dbReference type="AlphaFoldDB" id="A0A6C0EPH7"/>
<proteinExistence type="predicted"/>
<sequence>MSTVEEIIEPKKTLGINWNPKNLTTFSTWIQVASYKIECLDSAIHKNRIIIQQSVITGLVLSTISGSISITQFGNFGENLRFIFNLIFTFMSFNIAFITGYIKTFQIQEKLEEYLQLKQNWIAFSASITAELQLPKELRRDAEIIIAENKEKYLDLFKNDVEVSTADVKRALKKLNLKEKTNELYLPITVKNSRSLSLSNIMLNTVLTQLIIEIEDTNENERQKWLCKEKEEWIKEQNIFLKSTNIEQELPFESITRRHLFRNNLDVSKLEENTEIDKNKENIGITINEEMEKLEENLYNVYSENKETDSAISDNKV</sequence>
<name>A0A6C0EPH7_9ZZZZ</name>